<keyword evidence="8" id="KW-0238">DNA-binding</keyword>
<evidence type="ECO:0000256" key="9">
    <source>
        <dbReference type="ARBA" id="ARBA00023159"/>
    </source>
</evidence>
<evidence type="ECO:0000259" key="14">
    <source>
        <dbReference type="PROSITE" id="PS51017"/>
    </source>
</evidence>
<dbReference type="Pfam" id="PF06200">
    <property type="entry name" value="tify"/>
    <property type="match status" value="1"/>
</dbReference>
<keyword evidence="6" id="KW-0862">Zinc</keyword>
<evidence type="ECO:0000256" key="7">
    <source>
        <dbReference type="ARBA" id="ARBA00023015"/>
    </source>
</evidence>
<reference evidence="16" key="1">
    <citation type="submission" date="2022-05" db="EMBL/GenBank/DDBJ databases">
        <title>The Musa troglodytarum L. genome provides insights into the mechanism of non-climacteric behaviour and enrichment of carotenoids.</title>
        <authorList>
            <person name="Wang J."/>
        </authorList>
    </citation>
    <scope>NUCLEOTIDE SEQUENCE</scope>
    <source>
        <tissue evidence="16">Leaf</tissue>
    </source>
</reference>
<feature type="domain" description="Tify" evidence="15">
    <location>
        <begin position="49"/>
        <end position="84"/>
    </location>
</feature>
<keyword evidence="11 12" id="KW-0539">Nucleus</keyword>
<evidence type="ECO:0000256" key="10">
    <source>
        <dbReference type="ARBA" id="ARBA00023163"/>
    </source>
</evidence>
<dbReference type="CDD" id="cd00202">
    <property type="entry name" value="ZnF_GATA"/>
    <property type="match status" value="1"/>
</dbReference>
<evidence type="ECO:0000256" key="8">
    <source>
        <dbReference type="ARBA" id="ARBA00023125"/>
    </source>
</evidence>
<comment type="subcellular location">
    <subcellularLocation>
        <location evidence="2 12">Nucleus</location>
    </subcellularLocation>
</comment>
<evidence type="ECO:0000313" key="16">
    <source>
        <dbReference type="EMBL" id="URE47788.1"/>
    </source>
</evidence>
<dbReference type="OrthoDB" id="2162994at2759"/>
<dbReference type="GO" id="GO:0005634">
    <property type="term" value="C:nucleus"/>
    <property type="evidence" value="ECO:0007669"/>
    <property type="project" value="UniProtKB-SubCell"/>
</dbReference>
<dbReference type="Gene3D" id="3.30.50.10">
    <property type="entry name" value="Erythroid Transcription Factor GATA-1, subunit A"/>
    <property type="match status" value="1"/>
</dbReference>
<dbReference type="SMART" id="SM00401">
    <property type="entry name" value="ZnF_GATA"/>
    <property type="match status" value="1"/>
</dbReference>
<dbReference type="PANTHER" id="PTHR46125">
    <property type="entry name" value="GATA TRANSCRIPTION FACTOR 28"/>
    <property type="match status" value="1"/>
</dbReference>
<feature type="region of interest" description="Disordered" evidence="13">
    <location>
        <begin position="31"/>
        <end position="53"/>
    </location>
</feature>
<keyword evidence="9" id="KW-0010">Activator</keyword>
<evidence type="ECO:0000256" key="3">
    <source>
        <dbReference type="ARBA" id="ARBA00007722"/>
    </source>
</evidence>
<evidence type="ECO:0000259" key="15">
    <source>
        <dbReference type="PROSITE" id="PS51320"/>
    </source>
</evidence>
<evidence type="ECO:0000313" key="17">
    <source>
        <dbReference type="Proteomes" id="UP001055439"/>
    </source>
</evidence>
<dbReference type="Proteomes" id="UP001055439">
    <property type="component" value="Chromosome 9"/>
</dbReference>
<keyword evidence="7" id="KW-0805">Transcription regulation</keyword>
<keyword evidence="5" id="KW-0863">Zinc-finger</keyword>
<keyword evidence="4" id="KW-0479">Metal-binding</keyword>
<evidence type="ECO:0000256" key="13">
    <source>
        <dbReference type="SAM" id="MobiDB-lite"/>
    </source>
</evidence>
<feature type="compositionally biased region" description="Polar residues" evidence="13">
    <location>
        <begin position="39"/>
        <end position="53"/>
    </location>
</feature>
<dbReference type="SUPFAM" id="SSF57716">
    <property type="entry name" value="Glucocorticoid receptor-like (DNA-binding domain)"/>
    <property type="match status" value="1"/>
</dbReference>
<dbReference type="Pfam" id="PF00320">
    <property type="entry name" value="GATA"/>
    <property type="match status" value="1"/>
</dbReference>
<evidence type="ECO:0000256" key="12">
    <source>
        <dbReference type="PROSITE-ProRule" id="PRU00357"/>
    </source>
</evidence>
<dbReference type="GO" id="GO:0043565">
    <property type="term" value="F:sequence-specific DNA binding"/>
    <property type="evidence" value="ECO:0007669"/>
    <property type="project" value="InterPro"/>
</dbReference>
<organism evidence="16 17">
    <name type="scientific">Musa troglodytarum</name>
    <name type="common">fe'i banana</name>
    <dbReference type="NCBI Taxonomy" id="320322"/>
    <lineage>
        <taxon>Eukaryota</taxon>
        <taxon>Viridiplantae</taxon>
        <taxon>Streptophyta</taxon>
        <taxon>Embryophyta</taxon>
        <taxon>Tracheophyta</taxon>
        <taxon>Spermatophyta</taxon>
        <taxon>Magnoliopsida</taxon>
        <taxon>Liliopsida</taxon>
        <taxon>Zingiberales</taxon>
        <taxon>Musaceae</taxon>
        <taxon>Musa</taxon>
    </lineage>
</organism>
<keyword evidence="17" id="KW-1185">Reference proteome</keyword>
<evidence type="ECO:0000256" key="1">
    <source>
        <dbReference type="ARBA" id="ARBA00002206"/>
    </source>
</evidence>
<dbReference type="AlphaFoldDB" id="A0A9E7IEH6"/>
<dbReference type="PROSITE" id="PS51320">
    <property type="entry name" value="TIFY"/>
    <property type="match status" value="1"/>
</dbReference>
<dbReference type="InterPro" id="IPR010402">
    <property type="entry name" value="CCT_domain"/>
</dbReference>
<keyword evidence="10" id="KW-0804">Transcription</keyword>
<dbReference type="EMBL" id="CP097511">
    <property type="protein sequence ID" value="URE47788.1"/>
    <property type="molecule type" value="Genomic_DNA"/>
</dbReference>
<accession>A0A9E7IEH6</accession>
<evidence type="ECO:0000256" key="2">
    <source>
        <dbReference type="ARBA" id="ARBA00004123"/>
    </source>
</evidence>
<dbReference type="PROSITE" id="PS51017">
    <property type="entry name" value="CCT"/>
    <property type="match status" value="1"/>
</dbReference>
<dbReference type="GO" id="GO:0008270">
    <property type="term" value="F:zinc ion binding"/>
    <property type="evidence" value="ECO:0007669"/>
    <property type="project" value="UniProtKB-KW"/>
</dbReference>
<evidence type="ECO:0000256" key="11">
    <source>
        <dbReference type="ARBA" id="ARBA00023242"/>
    </source>
</evidence>
<dbReference type="InterPro" id="IPR045280">
    <property type="entry name" value="TIFY-like"/>
</dbReference>
<protein>
    <submittedName>
        <fullName evidence="16">Gata transcription factor</fullName>
    </submittedName>
</protein>
<dbReference type="Pfam" id="PF06203">
    <property type="entry name" value="CCT"/>
    <property type="match status" value="1"/>
</dbReference>
<proteinExistence type="inferred from homology"/>
<dbReference type="GO" id="GO:0006355">
    <property type="term" value="P:regulation of DNA-templated transcription"/>
    <property type="evidence" value="ECO:0007669"/>
    <property type="project" value="InterPro"/>
</dbReference>
<evidence type="ECO:0000256" key="5">
    <source>
        <dbReference type="ARBA" id="ARBA00022771"/>
    </source>
</evidence>
<name>A0A9E7IEH6_9LILI</name>
<dbReference type="InterPro" id="IPR000679">
    <property type="entry name" value="Znf_GATA"/>
</dbReference>
<dbReference type="PANTHER" id="PTHR46125:SF27">
    <property type="entry name" value="GATA TRANSCRIPTION FACTOR 28"/>
    <property type="match status" value="1"/>
</dbReference>
<dbReference type="PROSITE" id="PS00344">
    <property type="entry name" value="GATA_ZN_FINGER_1"/>
    <property type="match status" value="1"/>
</dbReference>
<comment type="function">
    <text evidence="1">Transcriptional activator that specifically binds 5'-GATA-3' or 5'-GAT-3' motifs within gene promoters.</text>
</comment>
<dbReference type="InterPro" id="IPR013088">
    <property type="entry name" value="Znf_NHR/GATA"/>
</dbReference>
<evidence type="ECO:0000256" key="4">
    <source>
        <dbReference type="ARBA" id="ARBA00022723"/>
    </source>
</evidence>
<evidence type="ECO:0000256" key="6">
    <source>
        <dbReference type="ARBA" id="ARBA00022833"/>
    </source>
</evidence>
<gene>
    <name evidence="16" type="ORF">MUK42_14536</name>
</gene>
<comment type="similarity">
    <text evidence="3">Belongs to the type IV zinc-finger family. Class C subfamily.</text>
</comment>
<dbReference type="InterPro" id="IPR010399">
    <property type="entry name" value="Tify_dom"/>
</dbReference>
<dbReference type="SMART" id="SM00979">
    <property type="entry name" value="TIFY"/>
    <property type="match status" value="1"/>
</dbReference>
<sequence>MYGSMDADPFMRGRHFVSEIDGIGAATTAAEAEVAPSIEGSTPLQSQPQPAGPNQLTLSFQGQVYIFDSVQPERVHAVLLLLNGQQTPEFGGMAVPSHQNYRSVDEASGSKNGHRLASILRFKEKKKNLCFKKKVLYTVRKEVASRMKRNKGQFASSKANSEEVASVTSSWDPAKSNDQEEKDQHAFCLNCGTSKNSTPMMRRGPAGPKSLCNACGLTWANKHSLRSHLKVSAPGTQTMIQDEQGDKDSVVASNSYMLSASTDGHGMDSRKGLSSTVALGRGVKELEALVVWLCEQHMTLNAES</sequence>
<feature type="domain" description="CCT" evidence="14">
    <location>
        <begin position="115"/>
        <end position="157"/>
    </location>
</feature>